<accession>A0A2Z7AIC3</accession>
<organism evidence="1 2">
    <name type="scientific">Dorcoceras hygrometricum</name>
    <dbReference type="NCBI Taxonomy" id="472368"/>
    <lineage>
        <taxon>Eukaryota</taxon>
        <taxon>Viridiplantae</taxon>
        <taxon>Streptophyta</taxon>
        <taxon>Embryophyta</taxon>
        <taxon>Tracheophyta</taxon>
        <taxon>Spermatophyta</taxon>
        <taxon>Magnoliopsida</taxon>
        <taxon>eudicotyledons</taxon>
        <taxon>Gunneridae</taxon>
        <taxon>Pentapetalae</taxon>
        <taxon>asterids</taxon>
        <taxon>lamiids</taxon>
        <taxon>Lamiales</taxon>
        <taxon>Gesneriaceae</taxon>
        <taxon>Didymocarpoideae</taxon>
        <taxon>Trichosporeae</taxon>
        <taxon>Loxocarpinae</taxon>
        <taxon>Dorcoceras</taxon>
    </lineage>
</organism>
<dbReference type="EMBL" id="KV014958">
    <property type="protein sequence ID" value="KZV21088.1"/>
    <property type="molecule type" value="Genomic_DNA"/>
</dbReference>
<reference evidence="1 2" key="1">
    <citation type="journal article" date="2015" name="Proc. Natl. Acad. Sci. U.S.A.">
        <title>The resurrection genome of Boea hygrometrica: A blueprint for survival of dehydration.</title>
        <authorList>
            <person name="Xiao L."/>
            <person name="Yang G."/>
            <person name="Zhang L."/>
            <person name="Yang X."/>
            <person name="Zhao S."/>
            <person name="Ji Z."/>
            <person name="Zhou Q."/>
            <person name="Hu M."/>
            <person name="Wang Y."/>
            <person name="Chen M."/>
            <person name="Xu Y."/>
            <person name="Jin H."/>
            <person name="Xiao X."/>
            <person name="Hu G."/>
            <person name="Bao F."/>
            <person name="Hu Y."/>
            <person name="Wan P."/>
            <person name="Li L."/>
            <person name="Deng X."/>
            <person name="Kuang T."/>
            <person name="Xiang C."/>
            <person name="Zhu J.K."/>
            <person name="Oliver M.J."/>
            <person name="He Y."/>
        </authorList>
    </citation>
    <scope>NUCLEOTIDE SEQUENCE [LARGE SCALE GENOMIC DNA]</scope>
    <source>
        <strain evidence="2">cv. XS01</strain>
    </source>
</reference>
<gene>
    <name evidence="1" type="ORF">F511_19903</name>
</gene>
<dbReference type="AlphaFoldDB" id="A0A2Z7AIC3"/>
<evidence type="ECO:0000313" key="1">
    <source>
        <dbReference type="EMBL" id="KZV21088.1"/>
    </source>
</evidence>
<sequence length="284" mass="32233">MNSGALTRAGISNDDVSLSIGRSCEQQRWHDSSVIQLQRGTQSGHRIDLSRLNMYACMPININAQCIQCTIRKTEHISIKSTCQFHVRHSSKSHNIHHSMFTPKAAKGCSIRTSTASNYLKSKLLKFEPAPEHQHTMHKFRENTNNSRPCTRTHGWDFTYTNQPSILPKQLNRKLKTRLGTRFHNRIRKLLARTTHSCKTSSFAFSFQLTTASKMDYYLSGIFQFNLLSEMASVFITNALQVNFESVLGISDNDGMVNMFKAFESTGLRGFLGCPSVLYEQELA</sequence>
<dbReference type="Proteomes" id="UP000250235">
    <property type="component" value="Unassembled WGS sequence"/>
</dbReference>
<proteinExistence type="predicted"/>
<protein>
    <submittedName>
        <fullName evidence="1">Squamosa promoter binding protein</fullName>
    </submittedName>
</protein>
<keyword evidence="2" id="KW-1185">Reference proteome</keyword>
<name>A0A2Z7AIC3_9LAMI</name>
<evidence type="ECO:0000313" key="2">
    <source>
        <dbReference type="Proteomes" id="UP000250235"/>
    </source>
</evidence>